<feature type="non-terminal residue" evidence="5">
    <location>
        <position position="1"/>
    </location>
</feature>
<dbReference type="SUPFAM" id="SSF48592">
    <property type="entry name" value="GroEL equatorial domain-like"/>
    <property type="match status" value="1"/>
</dbReference>
<dbReference type="Pfam" id="PF00118">
    <property type="entry name" value="Cpn60_TCP1"/>
    <property type="match status" value="1"/>
</dbReference>
<name>A0A5J4RJR0_9ZZZZ</name>
<dbReference type="PANTHER" id="PTHR45633">
    <property type="entry name" value="60 KDA HEAT SHOCK PROTEIN, MITOCHONDRIAL"/>
    <property type="match status" value="1"/>
</dbReference>
<dbReference type="Gene3D" id="1.10.560.10">
    <property type="entry name" value="GroEL-like equatorial domain"/>
    <property type="match status" value="1"/>
</dbReference>
<dbReference type="NCBIfam" id="NF000592">
    <property type="entry name" value="PRK00013.1"/>
    <property type="match status" value="1"/>
</dbReference>
<dbReference type="SUPFAM" id="SSF52029">
    <property type="entry name" value="GroEL apical domain-like"/>
    <property type="match status" value="1"/>
</dbReference>
<comment type="caution">
    <text evidence="5">The sequence shown here is derived from an EMBL/GenBank/DDBJ whole genome shotgun (WGS) entry which is preliminary data.</text>
</comment>
<protein>
    <recommendedName>
        <fullName evidence="6">60 kDa chaperonin</fullName>
    </recommendedName>
</protein>
<dbReference type="CDD" id="cd03344">
    <property type="entry name" value="GroEL"/>
    <property type="match status" value="1"/>
</dbReference>
<dbReference type="PROSITE" id="PS00296">
    <property type="entry name" value="CHAPERONINS_CPN60"/>
    <property type="match status" value="1"/>
</dbReference>
<dbReference type="InterPro" id="IPR027413">
    <property type="entry name" value="GROEL-like_equatorial_sf"/>
</dbReference>
<reference evidence="5" key="1">
    <citation type="submission" date="2019-03" db="EMBL/GenBank/DDBJ databases">
        <title>Single cell metagenomics reveals metabolic interactions within the superorganism composed of flagellate Streblomastix strix and complex community of Bacteroidetes bacteria on its surface.</title>
        <authorList>
            <person name="Treitli S.C."/>
            <person name="Kolisko M."/>
            <person name="Husnik F."/>
            <person name="Keeling P."/>
            <person name="Hampl V."/>
        </authorList>
    </citation>
    <scope>NUCLEOTIDE SEQUENCE</scope>
    <source>
        <strain evidence="5">STM</strain>
    </source>
</reference>
<evidence type="ECO:0008006" key="6">
    <source>
        <dbReference type="Google" id="ProtNLM"/>
    </source>
</evidence>
<gene>
    <name evidence="5" type="ORF">EZS27_018465</name>
</gene>
<keyword evidence="3" id="KW-0067">ATP-binding</keyword>
<dbReference type="NCBIfam" id="NF009488">
    <property type="entry name" value="PRK12850.1"/>
    <property type="match status" value="1"/>
</dbReference>
<evidence type="ECO:0000256" key="1">
    <source>
        <dbReference type="ARBA" id="ARBA00006607"/>
    </source>
</evidence>
<proteinExistence type="inferred from homology"/>
<dbReference type="AlphaFoldDB" id="A0A5J4RJR0"/>
<organism evidence="5">
    <name type="scientific">termite gut metagenome</name>
    <dbReference type="NCBI Taxonomy" id="433724"/>
    <lineage>
        <taxon>unclassified sequences</taxon>
        <taxon>metagenomes</taxon>
        <taxon>organismal metagenomes</taxon>
    </lineage>
</organism>
<comment type="similarity">
    <text evidence="1">Belongs to the chaperonin (HSP60) family.</text>
</comment>
<dbReference type="Gene3D" id="3.50.7.10">
    <property type="entry name" value="GroEL"/>
    <property type="match status" value="1"/>
</dbReference>
<evidence type="ECO:0000313" key="5">
    <source>
        <dbReference type="EMBL" id="KAA6333081.1"/>
    </source>
</evidence>
<dbReference type="EMBL" id="SNRY01001157">
    <property type="protein sequence ID" value="KAA6333081.1"/>
    <property type="molecule type" value="Genomic_DNA"/>
</dbReference>
<dbReference type="Gene3D" id="3.30.260.10">
    <property type="entry name" value="TCP-1-like chaperonin intermediate domain"/>
    <property type="match status" value="1"/>
</dbReference>
<dbReference type="PRINTS" id="PR00298">
    <property type="entry name" value="CHAPERONIN60"/>
</dbReference>
<dbReference type="FunFam" id="3.50.7.10:FF:000001">
    <property type="entry name" value="60 kDa chaperonin"/>
    <property type="match status" value="1"/>
</dbReference>
<dbReference type="InterPro" id="IPR027410">
    <property type="entry name" value="TCP-1-like_intermed_sf"/>
</dbReference>
<evidence type="ECO:0000256" key="3">
    <source>
        <dbReference type="ARBA" id="ARBA00022840"/>
    </source>
</evidence>
<evidence type="ECO:0000256" key="4">
    <source>
        <dbReference type="ARBA" id="ARBA00023186"/>
    </source>
</evidence>
<dbReference type="InterPro" id="IPR018370">
    <property type="entry name" value="Chaperonin_Cpn60_CS"/>
</dbReference>
<dbReference type="GO" id="GO:0005524">
    <property type="term" value="F:ATP binding"/>
    <property type="evidence" value="ECO:0007669"/>
    <property type="project" value="UniProtKB-KW"/>
</dbReference>
<keyword evidence="4" id="KW-0143">Chaperone</keyword>
<dbReference type="InterPro" id="IPR002423">
    <property type="entry name" value="Cpn60/GroEL/TCP-1"/>
</dbReference>
<dbReference type="InterPro" id="IPR027409">
    <property type="entry name" value="GroEL-like_apical_dom_sf"/>
</dbReference>
<accession>A0A5J4RJR0</accession>
<dbReference type="GO" id="GO:0042026">
    <property type="term" value="P:protein refolding"/>
    <property type="evidence" value="ECO:0007669"/>
    <property type="project" value="InterPro"/>
</dbReference>
<keyword evidence="2" id="KW-0547">Nucleotide-binding</keyword>
<dbReference type="NCBIfam" id="TIGR02348">
    <property type="entry name" value="GroEL"/>
    <property type="match status" value="1"/>
</dbReference>
<sequence>PLPLTIVVLSLEIVIFSQVPNISMVACSNFNPLSSLTTIPPDAMRKVSKDGVITIEEAKGTDTTIELVEGMQFDRGYLSSYFVTNTDKMECEMENPYILIHDKKISNLKDMLPILESAVQTGRPLLIIAEDVDSEALTTLVVNRLRSQLKICAVKAPGFGDRRKEMLEDIAVLTGGMVVSEERGLKLEQATIEMLGTCEKITISKDNTTIVNGSGKKADIDARVGQIKTQIAATTSDYDKEKLQERLAKLSGGVAVLYVGAASEVEMKEKKARVDDALCATRAAIEEGIVPGGGVAYVRAIDVLEKTKGDNADEITGIEIIKRAIEEPLRQIVANAGKEGAVVVQKVREGKGDFGYNARTNIYEKMYAAGVVDPAKVTRVALENAASIAGMFLTTECVVVEKKEDKPEMPSNPGMGGMM</sequence>
<dbReference type="GO" id="GO:0140662">
    <property type="term" value="F:ATP-dependent protein folding chaperone"/>
    <property type="evidence" value="ECO:0007669"/>
    <property type="project" value="InterPro"/>
</dbReference>
<dbReference type="NCBIfam" id="NF009489">
    <property type="entry name" value="PRK12851.1"/>
    <property type="match status" value="1"/>
</dbReference>
<dbReference type="InterPro" id="IPR001844">
    <property type="entry name" value="Cpn60/GroEL"/>
</dbReference>
<dbReference type="NCBIfam" id="NF009487">
    <property type="entry name" value="PRK12849.1"/>
    <property type="match status" value="1"/>
</dbReference>
<evidence type="ECO:0000256" key="2">
    <source>
        <dbReference type="ARBA" id="ARBA00022741"/>
    </source>
</evidence>